<dbReference type="KEGG" id="paj:PAJ_2286"/>
<name>A0A0H3KYV0_PANAA</name>
<evidence type="ECO:0000313" key="3">
    <source>
        <dbReference type="Proteomes" id="UP000006690"/>
    </source>
</evidence>
<dbReference type="Proteomes" id="UP000006690">
    <property type="component" value="Chromosome"/>
</dbReference>
<dbReference type="EMBL" id="AP012032">
    <property type="protein sequence ID" value="BAK12366.1"/>
    <property type="molecule type" value="Genomic_DNA"/>
</dbReference>
<dbReference type="AlphaFoldDB" id="A0A0H3KYV0"/>
<feature type="compositionally biased region" description="Polar residues" evidence="1">
    <location>
        <begin position="86"/>
        <end position="95"/>
    </location>
</feature>
<dbReference type="HOGENOM" id="CLU_100856_0_0_6"/>
<proteinExistence type="predicted"/>
<reference evidence="3" key="1">
    <citation type="journal article" date="2012" name="Appl. Microbiol. Biotechnol.">
        <title>The complete genome sequence of Pantoea ananatis AJ13355, an organism with great biotechnological potential.</title>
        <authorList>
            <person name="Hara Y."/>
            <person name="Kadotani N."/>
            <person name="Izui H."/>
            <person name="Katashkina J.I."/>
            <person name="Kuvaeva T.M."/>
            <person name="Andreeva I.G."/>
            <person name="Golubeva L.I."/>
            <person name="Malko D.B."/>
            <person name="Makeev V.J."/>
            <person name="Mashko S.V."/>
            <person name="Kozlov Y.I."/>
        </authorList>
    </citation>
    <scope>NUCLEOTIDE SEQUENCE [LARGE SCALE GENOMIC DNA]</scope>
    <source>
        <strain evidence="3">AJ13355</strain>
    </source>
</reference>
<evidence type="ECO:0000256" key="1">
    <source>
        <dbReference type="SAM" id="MobiDB-lite"/>
    </source>
</evidence>
<dbReference type="AntiFam" id="ANF00122">
    <property type="entry name" value="Shadow ORF (opposite clpB)"/>
</dbReference>
<evidence type="ECO:0000313" key="2">
    <source>
        <dbReference type="EMBL" id="BAK12366.1"/>
    </source>
</evidence>
<feature type="compositionally biased region" description="Low complexity" evidence="1">
    <location>
        <begin position="99"/>
        <end position="111"/>
    </location>
</feature>
<gene>
    <name evidence="2" type="ordered locus">PAJ_2286</name>
</gene>
<protein>
    <submittedName>
        <fullName evidence="2">Uncharacterized protein</fullName>
    </submittedName>
</protein>
<feature type="region of interest" description="Disordered" evidence="1">
    <location>
        <begin position="86"/>
        <end position="119"/>
    </location>
</feature>
<accession>A0A0H3KYV0</accession>
<sequence>MVSSTLGSATNTFWKRRSSAASFSIYWRYSSSVVAPTQCNSPRASAGFSILPASIAPSALPAPTMVCSSSINRMTLPSCLDRSLSTPFRRSSNSPRYLAPATSAPISSASTRRPFSPSGTSPLIMRCASPSTMAVLPTPGSPINTGLFLVRRCSTWMVRRISSSRPITGSSLPFSARSVRSIVYFFKA</sequence>
<organism evidence="2 3">
    <name type="scientific">Pantoea ananatis (strain AJ13355)</name>
    <dbReference type="NCBI Taxonomy" id="932677"/>
    <lineage>
        <taxon>Bacteria</taxon>
        <taxon>Pseudomonadati</taxon>
        <taxon>Pseudomonadota</taxon>
        <taxon>Gammaproteobacteria</taxon>
        <taxon>Enterobacterales</taxon>
        <taxon>Erwiniaceae</taxon>
        <taxon>Pantoea</taxon>
    </lineage>
</organism>